<evidence type="ECO:0000313" key="3">
    <source>
        <dbReference type="Proteomes" id="UP000291130"/>
    </source>
</evidence>
<dbReference type="InterPro" id="IPR020008">
    <property type="entry name" value="GlyGly_CTERM"/>
</dbReference>
<dbReference type="OrthoDB" id="9868911at2"/>
<accession>A0A411MCA7</accession>
<evidence type="ECO:0000313" key="2">
    <source>
        <dbReference type="EMBL" id="QBF24410.1"/>
    </source>
</evidence>
<keyword evidence="1" id="KW-0472">Membrane</keyword>
<keyword evidence="1" id="KW-1133">Transmembrane helix</keyword>
<organism evidence="2 3">
    <name type="scientific">Pseudomonas tructae</name>
    <dbReference type="NCBI Taxonomy" id="2518644"/>
    <lineage>
        <taxon>Bacteria</taxon>
        <taxon>Pseudomonadati</taxon>
        <taxon>Pseudomonadota</taxon>
        <taxon>Gammaproteobacteria</taxon>
        <taxon>Pseudomonadales</taxon>
        <taxon>Pseudomonadaceae</taxon>
        <taxon>Pseudomonas</taxon>
    </lineage>
</organism>
<feature type="transmembrane region" description="Helical" evidence="1">
    <location>
        <begin position="6"/>
        <end position="24"/>
    </location>
</feature>
<dbReference type="NCBIfam" id="TIGR03501">
    <property type="entry name" value="GlyGly_CTERM"/>
    <property type="match status" value="1"/>
</dbReference>
<keyword evidence="3" id="KW-1185">Reference proteome</keyword>
<reference evidence="2 3" key="1">
    <citation type="submission" date="2019-02" db="EMBL/GenBank/DDBJ databases">
        <title>Complete genome sequence of Pseudomonas sp. SNU WT1 isolated from rainbow trout.</title>
        <authorList>
            <person name="Oh W.T."/>
            <person name="Park S.C."/>
        </authorList>
    </citation>
    <scope>NUCLEOTIDE SEQUENCE [LARGE SCALE GENOMIC DNA]</scope>
    <source>
        <strain evidence="2 3">SNU WT1</strain>
    </source>
</reference>
<dbReference type="Proteomes" id="UP000291130">
    <property type="component" value="Chromosome"/>
</dbReference>
<gene>
    <name evidence="2" type="ORF">EXN22_01460</name>
</gene>
<dbReference type="KEGG" id="ptk:EXN22_01460"/>
<protein>
    <submittedName>
        <fullName evidence="2">GlyGly-CTERM sorting domain-containing protein</fullName>
    </submittedName>
</protein>
<name>A0A411MCA7_9PSED</name>
<keyword evidence="1" id="KW-0812">Transmembrane</keyword>
<dbReference type="EMBL" id="CP035952">
    <property type="protein sequence ID" value="QBF24410.1"/>
    <property type="molecule type" value="Genomic_DNA"/>
</dbReference>
<dbReference type="AlphaFoldDB" id="A0A411MCA7"/>
<evidence type="ECO:0000256" key="1">
    <source>
        <dbReference type="SAM" id="Phobius"/>
    </source>
</evidence>
<proteinExistence type="predicted"/>
<sequence>MMDDLMFLKAAGWLTLAFVAFMAWRRRKKAAPDWSPGGDY</sequence>